<reference evidence="1" key="1">
    <citation type="submission" date="2020-05" db="EMBL/GenBank/DDBJ databases">
        <authorList>
            <person name="Chiriac C."/>
            <person name="Salcher M."/>
            <person name="Ghai R."/>
            <person name="Kavagutti S V."/>
        </authorList>
    </citation>
    <scope>NUCLEOTIDE SEQUENCE</scope>
</reference>
<dbReference type="EMBL" id="CAFBND010000139">
    <property type="protein sequence ID" value="CAB4959322.1"/>
    <property type="molecule type" value="Genomic_DNA"/>
</dbReference>
<evidence type="ECO:0000313" key="1">
    <source>
        <dbReference type="EMBL" id="CAB4959322.1"/>
    </source>
</evidence>
<dbReference type="EMBL" id="CAFBPU010000024">
    <property type="protein sequence ID" value="CAB5033692.1"/>
    <property type="molecule type" value="Genomic_DNA"/>
</dbReference>
<gene>
    <name evidence="1" type="ORF">UFOPK3752_02174</name>
    <name evidence="2" type="ORF">UFOPK4150_01276</name>
</gene>
<dbReference type="AlphaFoldDB" id="A0A6J7KXP2"/>
<sequence>MPEVTDPVADDVGSDLEARDVAALVASLDSVDLGTADRARQIARLGGIVAARARRAGATAVGSGRFLSDLLVDVVPHIPVRDLDTLISHHRGLTGEALADALVRNSARATSGIGAVGGVVAAAEWAALPLLITVPFEVVVETLAVASVEIKLVGELHAVYGLDVTGTGTHRALAFTSAWASRRGIDPLRPWTVPSVLGLAGRQQLRRRMIGRFARNLGTLAPFLVGALIAAKLNRSQTLTLATLLRDDLRALAGTQPEPQP</sequence>
<name>A0A6J7KXP2_9ZZZZ</name>
<organism evidence="1">
    <name type="scientific">freshwater metagenome</name>
    <dbReference type="NCBI Taxonomy" id="449393"/>
    <lineage>
        <taxon>unclassified sequences</taxon>
        <taxon>metagenomes</taxon>
        <taxon>ecological metagenomes</taxon>
    </lineage>
</organism>
<accession>A0A6J7KXP2</accession>
<proteinExistence type="predicted"/>
<protein>
    <submittedName>
        <fullName evidence="1">Unannotated protein</fullName>
    </submittedName>
</protein>
<evidence type="ECO:0000313" key="2">
    <source>
        <dbReference type="EMBL" id="CAB5033692.1"/>
    </source>
</evidence>